<reference evidence="2 3" key="1">
    <citation type="journal article" date="2020" name="Int. J. Syst. Evol. Microbiol.">
        <title>Description of Erysipelothrix piscisicarius sp. nov., an emergent fish pathogen, and assessment of virulence using a tiger barb (Puntigrus tetrazona) infection model.</title>
        <authorList>
            <person name="Pomaranski E.K."/>
            <person name="Griffin M.J."/>
            <person name="Camus A.C."/>
            <person name="Armwood A.R."/>
            <person name="Shelley J."/>
            <person name="Waldbieser G.C."/>
            <person name="LaFrentz B.R."/>
            <person name="Garcia J.C."/>
            <person name="Yanong R."/>
            <person name="Soto E."/>
        </authorList>
    </citation>
    <scope>NUCLEOTIDE SEQUENCE [LARGE SCALE GENOMIC DNA]</scope>
    <source>
        <strain evidence="2 3">15TAL0474</strain>
    </source>
</reference>
<dbReference type="KEGG" id="eri:EEI45_08445"/>
<dbReference type="Proteomes" id="UP000278804">
    <property type="component" value="Chromosome"/>
</dbReference>
<gene>
    <name evidence="2" type="ORF">EEI45_08445</name>
</gene>
<proteinExistence type="predicted"/>
<dbReference type="Pfam" id="PF13443">
    <property type="entry name" value="HTH_26"/>
    <property type="match status" value="1"/>
</dbReference>
<accession>A0A3Q8S869</accession>
<dbReference type="EMBL" id="CP034234">
    <property type="protein sequence ID" value="AZK44724.1"/>
    <property type="molecule type" value="Genomic_DNA"/>
</dbReference>
<dbReference type="AlphaFoldDB" id="A0A3Q8S869"/>
<organism evidence="2 3">
    <name type="scientific">Erysipelothrix piscisicarius</name>
    <dbReference type="NCBI Taxonomy" id="2485784"/>
    <lineage>
        <taxon>Bacteria</taxon>
        <taxon>Bacillati</taxon>
        <taxon>Bacillota</taxon>
        <taxon>Erysipelotrichia</taxon>
        <taxon>Erysipelotrichales</taxon>
        <taxon>Erysipelotrichaceae</taxon>
        <taxon>Erysipelothrix</taxon>
    </lineage>
</organism>
<feature type="domain" description="HTH cro/C1-type" evidence="1">
    <location>
        <begin position="8"/>
        <end position="67"/>
    </location>
</feature>
<dbReference type="RefSeq" id="WP_125164878.1">
    <property type="nucleotide sequence ID" value="NZ_CP034234.1"/>
</dbReference>
<evidence type="ECO:0000313" key="3">
    <source>
        <dbReference type="Proteomes" id="UP000278804"/>
    </source>
</evidence>
<protein>
    <submittedName>
        <fullName evidence="2">Transcriptional regulator</fullName>
    </submittedName>
</protein>
<dbReference type="InterPro" id="IPR010982">
    <property type="entry name" value="Lambda_DNA-bd_dom_sf"/>
</dbReference>
<dbReference type="SUPFAM" id="SSF47413">
    <property type="entry name" value="lambda repressor-like DNA-binding domains"/>
    <property type="match status" value="1"/>
</dbReference>
<keyword evidence="3" id="KW-1185">Reference proteome</keyword>
<dbReference type="InterPro" id="IPR001387">
    <property type="entry name" value="Cro/C1-type_HTH"/>
</dbReference>
<dbReference type="PANTHER" id="PTHR37301:SF1">
    <property type="entry name" value="DNA-BINDING PROTEIN"/>
    <property type="match status" value="1"/>
</dbReference>
<sequence length="71" mass="7986">MALSYRPLWVAMAKKGLNKTEVIEIADISTNVMAKMGKNRAIHLKNLEKVCVALDLTPNEVIEFVDDKDNK</sequence>
<dbReference type="GO" id="GO:0003677">
    <property type="term" value="F:DNA binding"/>
    <property type="evidence" value="ECO:0007669"/>
    <property type="project" value="InterPro"/>
</dbReference>
<evidence type="ECO:0000313" key="2">
    <source>
        <dbReference type="EMBL" id="AZK44724.1"/>
    </source>
</evidence>
<dbReference type="PANTHER" id="PTHR37301">
    <property type="entry name" value="DNA-BINDING PROTEIN-RELATED"/>
    <property type="match status" value="1"/>
</dbReference>
<name>A0A3Q8S869_9FIRM</name>
<evidence type="ECO:0000259" key="1">
    <source>
        <dbReference type="Pfam" id="PF13443"/>
    </source>
</evidence>
<dbReference type="REBASE" id="284361">
    <property type="entry name" value="C.Esp474ORF8440P"/>
</dbReference>